<dbReference type="AlphaFoldDB" id="A0A0E9SIV8"/>
<reference evidence="1" key="2">
    <citation type="journal article" date="2015" name="Fish Shellfish Immunol.">
        <title>Early steps in the European eel (Anguilla anguilla)-Vibrio vulnificus interaction in the gills: Role of the RtxA13 toxin.</title>
        <authorList>
            <person name="Callol A."/>
            <person name="Pajuelo D."/>
            <person name="Ebbesson L."/>
            <person name="Teles M."/>
            <person name="MacKenzie S."/>
            <person name="Amaro C."/>
        </authorList>
    </citation>
    <scope>NUCLEOTIDE SEQUENCE</scope>
</reference>
<evidence type="ECO:0000313" key="1">
    <source>
        <dbReference type="EMBL" id="JAH40433.1"/>
    </source>
</evidence>
<proteinExistence type="predicted"/>
<sequence length="22" mass="2475">MLNLSQVIYSYPLSFSLLPFAA</sequence>
<accession>A0A0E9SIV8</accession>
<protein>
    <submittedName>
        <fullName evidence="1">Uncharacterized protein</fullName>
    </submittedName>
</protein>
<organism evidence="1">
    <name type="scientific">Anguilla anguilla</name>
    <name type="common">European freshwater eel</name>
    <name type="synonym">Muraena anguilla</name>
    <dbReference type="NCBI Taxonomy" id="7936"/>
    <lineage>
        <taxon>Eukaryota</taxon>
        <taxon>Metazoa</taxon>
        <taxon>Chordata</taxon>
        <taxon>Craniata</taxon>
        <taxon>Vertebrata</taxon>
        <taxon>Euteleostomi</taxon>
        <taxon>Actinopterygii</taxon>
        <taxon>Neopterygii</taxon>
        <taxon>Teleostei</taxon>
        <taxon>Anguilliformes</taxon>
        <taxon>Anguillidae</taxon>
        <taxon>Anguilla</taxon>
    </lineage>
</organism>
<name>A0A0E9SIV8_ANGAN</name>
<reference evidence="1" key="1">
    <citation type="submission" date="2014-11" db="EMBL/GenBank/DDBJ databases">
        <authorList>
            <person name="Amaro Gonzalez C."/>
        </authorList>
    </citation>
    <scope>NUCLEOTIDE SEQUENCE</scope>
</reference>
<dbReference type="EMBL" id="GBXM01068144">
    <property type="protein sequence ID" value="JAH40433.1"/>
    <property type="molecule type" value="Transcribed_RNA"/>
</dbReference>